<accession>A0A3B0YSJ9</accession>
<feature type="transmembrane region" description="Helical" evidence="2">
    <location>
        <begin position="46"/>
        <end position="69"/>
    </location>
</feature>
<name>A0A3B0YSJ9_9ZZZZ</name>
<dbReference type="PANTHER" id="PTHR38687">
    <property type="entry name" value="CELL DIVISION PROTEIN DEDD-RELATED"/>
    <property type="match status" value="1"/>
</dbReference>
<organism evidence="4">
    <name type="scientific">hydrothermal vent metagenome</name>
    <dbReference type="NCBI Taxonomy" id="652676"/>
    <lineage>
        <taxon>unclassified sequences</taxon>
        <taxon>metagenomes</taxon>
        <taxon>ecological metagenomes</taxon>
    </lineage>
</organism>
<dbReference type="PROSITE" id="PS51724">
    <property type="entry name" value="SPOR"/>
    <property type="match status" value="1"/>
</dbReference>
<feature type="domain" description="SPOR" evidence="3">
    <location>
        <begin position="146"/>
        <end position="227"/>
    </location>
</feature>
<protein>
    <recommendedName>
        <fullName evidence="3">SPOR domain-containing protein</fullName>
    </recommendedName>
</protein>
<gene>
    <name evidence="4" type="ORF">MNBD_GAMMA18-1532</name>
</gene>
<dbReference type="AlphaFoldDB" id="A0A3B0YSJ9"/>
<evidence type="ECO:0000256" key="2">
    <source>
        <dbReference type="SAM" id="Phobius"/>
    </source>
</evidence>
<evidence type="ECO:0000313" key="4">
    <source>
        <dbReference type="EMBL" id="VAW83838.1"/>
    </source>
</evidence>
<keyword evidence="2" id="KW-1133">Transmembrane helix</keyword>
<sequence length="228" mass="25094">MARDYKNAGSRSKATSGTNKKPAPAGKKRGAVTSNKPKTVVADKSVVSPMLSMSLGLGIGLSVAAYIYFISLPTSVENIEPEVTSVVKTAEPTPTKKLEEVPDDGRVRFDFYSILPKLEVVIPDQEIYEQKWGSSGEGIGKTIKPIKKQGRYLLQVGSFRKASDAERVKVELAFLGIESYIEPVVIDSSKTWHRVRVGPFSDNKTLGKIRNRLLDNRIEVMVLKIKEG</sequence>
<keyword evidence="2" id="KW-0472">Membrane</keyword>
<evidence type="ECO:0000256" key="1">
    <source>
        <dbReference type="SAM" id="MobiDB-lite"/>
    </source>
</evidence>
<dbReference type="InterPro" id="IPR052521">
    <property type="entry name" value="Cell_div_SPOR-domain"/>
</dbReference>
<feature type="compositionally biased region" description="Polar residues" evidence="1">
    <location>
        <begin position="9"/>
        <end position="19"/>
    </location>
</feature>
<dbReference type="InterPro" id="IPR036680">
    <property type="entry name" value="SPOR-like_sf"/>
</dbReference>
<dbReference type="GO" id="GO:0042834">
    <property type="term" value="F:peptidoglycan binding"/>
    <property type="evidence" value="ECO:0007669"/>
    <property type="project" value="InterPro"/>
</dbReference>
<reference evidence="4" key="1">
    <citation type="submission" date="2018-06" db="EMBL/GenBank/DDBJ databases">
        <authorList>
            <person name="Zhirakovskaya E."/>
        </authorList>
    </citation>
    <scope>NUCLEOTIDE SEQUENCE</scope>
</reference>
<evidence type="ECO:0000259" key="3">
    <source>
        <dbReference type="PROSITE" id="PS51724"/>
    </source>
</evidence>
<dbReference type="EMBL" id="UOFP01000008">
    <property type="protein sequence ID" value="VAW83838.1"/>
    <property type="molecule type" value="Genomic_DNA"/>
</dbReference>
<dbReference type="SUPFAM" id="SSF110997">
    <property type="entry name" value="Sporulation related repeat"/>
    <property type="match status" value="1"/>
</dbReference>
<feature type="region of interest" description="Disordered" evidence="1">
    <location>
        <begin position="1"/>
        <end position="35"/>
    </location>
</feature>
<dbReference type="Gene3D" id="3.30.70.1070">
    <property type="entry name" value="Sporulation related repeat"/>
    <property type="match status" value="1"/>
</dbReference>
<dbReference type="Pfam" id="PF05036">
    <property type="entry name" value="SPOR"/>
    <property type="match status" value="1"/>
</dbReference>
<proteinExistence type="predicted"/>
<keyword evidence="2" id="KW-0812">Transmembrane</keyword>
<dbReference type="InterPro" id="IPR007730">
    <property type="entry name" value="SPOR-like_dom"/>
</dbReference>